<evidence type="ECO:0000313" key="2">
    <source>
        <dbReference type="EMBL" id="KAF5336629.1"/>
    </source>
</evidence>
<feature type="compositionally biased region" description="Low complexity" evidence="1">
    <location>
        <begin position="940"/>
        <end position="953"/>
    </location>
</feature>
<feature type="compositionally biased region" description="Basic and acidic residues" evidence="1">
    <location>
        <begin position="235"/>
        <end position="247"/>
    </location>
</feature>
<feature type="compositionally biased region" description="Basic and acidic residues" evidence="1">
    <location>
        <begin position="577"/>
        <end position="586"/>
    </location>
</feature>
<feature type="compositionally biased region" description="Polar residues" evidence="1">
    <location>
        <begin position="1033"/>
        <end position="1048"/>
    </location>
</feature>
<feature type="compositionally biased region" description="Pro residues" evidence="1">
    <location>
        <begin position="954"/>
        <end position="963"/>
    </location>
</feature>
<feature type="compositionally biased region" description="Low complexity" evidence="1">
    <location>
        <begin position="1592"/>
        <end position="1614"/>
    </location>
</feature>
<feature type="compositionally biased region" description="Polar residues" evidence="1">
    <location>
        <begin position="2025"/>
        <end position="2037"/>
    </location>
</feature>
<evidence type="ECO:0000313" key="3">
    <source>
        <dbReference type="Proteomes" id="UP000559256"/>
    </source>
</evidence>
<feature type="compositionally biased region" description="Low complexity" evidence="1">
    <location>
        <begin position="888"/>
        <end position="902"/>
    </location>
</feature>
<dbReference type="Proteomes" id="UP000559256">
    <property type="component" value="Unassembled WGS sequence"/>
</dbReference>
<feature type="compositionally biased region" description="Low complexity" evidence="1">
    <location>
        <begin position="521"/>
        <end position="536"/>
    </location>
</feature>
<feature type="region of interest" description="Disordered" evidence="1">
    <location>
        <begin position="1196"/>
        <end position="1232"/>
    </location>
</feature>
<feature type="compositionally biased region" description="Polar residues" evidence="1">
    <location>
        <begin position="127"/>
        <end position="137"/>
    </location>
</feature>
<feature type="compositionally biased region" description="Low complexity" evidence="1">
    <location>
        <begin position="1068"/>
        <end position="1077"/>
    </location>
</feature>
<accession>A0A8H5FH67</accession>
<feature type="compositionally biased region" description="Low complexity" evidence="1">
    <location>
        <begin position="297"/>
        <end position="321"/>
    </location>
</feature>
<feature type="compositionally biased region" description="Basic and acidic residues" evidence="1">
    <location>
        <begin position="1049"/>
        <end position="1058"/>
    </location>
</feature>
<dbReference type="EMBL" id="JAACJM010000227">
    <property type="protein sequence ID" value="KAF5336629.1"/>
    <property type="molecule type" value="Genomic_DNA"/>
</dbReference>
<feature type="compositionally biased region" description="Low complexity" evidence="1">
    <location>
        <begin position="472"/>
        <end position="502"/>
    </location>
</feature>
<feature type="region of interest" description="Disordered" evidence="1">
    <location>
        <begin position="1511"/>
        <end position="1566"/>
    </location>
</feature>
<feature type="region of interest" description="Disordered" evidence="1">
    <location>
        <begin position="1033"/>
        <end position="1164"/>
    </location>
</feature>
<feature type="compositionally biased region" description="Polar residues" evidence="1">
    <location>
        <begin position="669"/>
        <end position="682"/>
    </location>
</feature>
<feature type="region of interest" description="Disordered" evidence="1">
    <location>
        <begin position="2250"/>
        <end position="2314"/>
    </location>
</feature>
<comment type="caution">
    <text evidence="2">The sequence shown here is derived from an EMBL/GenBank/DDBJ whole genome shotgun (WGS) entry which is preliminary data.</text>
</comment>
<feature type="compositionally biased region" description="Acidic residues" evidence="1">
    <location>
        <begin position="1546"/>
        <end position="1564"/>
    </location>
</feature>
<feature type="region of interest" description="Disordered" evidence="1">
    <location>
        <begin position="1584"/>
        <end position="1649"/>
    </location>
</feature>
<feature type="compositionally biased region" description="Basic residues" evidence="1">
    <location>
        <begin position="1869"/>
        <end position="1888"/>
    </location>
</feature>
<feature type="compositionally biased region" description="Basic and acidic residues" evidence="1">
    <location>
        <begin position="397"/>
        <end position="409"/>
    </location>
</feature>
<feature type="compositionally biased region" description="Basic and acidic residues" evidence="1">
    <location>
        <begin position="1"/>
        <end position="13"/>
    </location>
</feature>
<feature type="compositionally biased region" description="Basic residues" evidence="1">
    <location>
        <begin position="927"/>
        <end position="939"/>
    </location>
</feature>
<feature type="region of interest" description="Disordered" evidence="1">
    <location>
        <begin position="2025"/>
        <end position="2066"/>
    </location>
</feature>
<reference evidence="2 3" key="1">
    <citation type="journal article" date="2020" name="ISME J.">
        <title>Uncovering the hidden diversity of litter-decomposition mechanisms in mushroom-forming fungi.</title>
        <authorList>
            <person name="Floudas D."/>
            <person name="Bentzer J."/>
            <person name="Ahren D."/>
            <person name="Johansson T."/>
            <person name="Persson P."/>
            <person name="Tunlid A."/>
        </authorList>
    </citation>
    <scope>NUCLEOTIDE SEQUENCE [LARGE SCALE GENOMIC DNA]</scope>
    <source>
        <strain evidence="2 3">CBS 291.85</strain>
    </source>
</reference>
<feature type="compositionally biased region" description="Basic and acidic residues" evidence="1">
    <location>
        <begin position="610"/>
        <end position="633"/>
    </location>
</feature>
<feature type="region of interest" description="Disordered" evidence="1">
    <location>
        <begin position="1839"/>
        <end position="1908"/>
    </location>
</feature>
<keyword evidence="3" id="KW-1185">Reference proteome</keyword>
<organism evidence="2 3">
    <name type="scientific">Tetrapyrgos nigripes</name>
    <dbReference type="NCBI Taxonomy" id="182062"/>
    <lineage>
        <taxon>Eukaryota</taxon>
        <taxon>Fungi</taxon>
        <taxon>Dikarya</taxon>
        <taxon>Basidiomycota</taxon>
        <taxon>Agaricomycotina</taxon>
        <taxon>Agaricomycetes</taxon>
        <taxon>Agaricomycetidae</taxon>
        <taxon>Agaricales</taxon>
        <taxon>Marasmiineae</taxon>
        <taxon>Marasmiaceae</taxon>
        <taxon>Tetrapyrgos</taxon>
    </lineage>
</organism>
<name>A0A8H5FH67_9AGAR</name>
<feature type="region of interest" description="Disordered" evidence="1">
    <location>
        <begin position="789"/>
        <end position="966"/>
    </location>
</feature>
<feature type="compositionally biased region" description="Low complexity" evidence="1">
    <location>
        <begin position="1085"/>
        <end position="1097"/>
    </location>
</feature>
<protein>
    <submittedName>
        <fullName evidence="2">Uncharacterized protein</fullName>
    </submittedName>
</protein>
<feature type="compositionally biased region" description="Basic and acidic residues" evidence="1">
    <location>
        <begin position="1889"/>
        <end position="1901"/>
    </location>
</feature>
<feature type="compositionally biased region" description="Acidic residues" evidence="1">
    <location>
        <begin position="1511"/>
        <end position="1522"/>
    </location>
</feature>
<feature type="region of interest" description="Disordered" evidence="1">
    <location>
        <begin position="2078"/>
        <end position="2104"/>
    </location>
</feature>
<evidence type="ECO:0000256" key="1">
    <source>
        <dbReference type="SAM" id="MobiDB-lite"/>
    </source>
</evidence>
<feature type="compositionally biased region" description="Low complexity" evidence="1">
    <location>
        <begin position="144"/>
        <end position="166"/>
    </location>
</feature>
<feature type="compositionally biased region" description="Basic and acidic residues" evidence="1">
    <location>
        <begin position="729"/>
        <end position="740"/>
    </location>
</feature>
<feature type="compositionally biased region" description="Polar residues" evidence="1">
    <location>
        <begin position="823"/>
        <end position="837"/>
    </location>
</feature>
<dbReference type="OrthoDB" id="10673401at2759"/>
<gene>
    <name evidence="2" type="ORF">D9758_015936</name>
</gene>
<feature type="compositionally biased region" description="Basic and acidic residues" evidence="1">
    <location>
        <begin position="1839"/>
        <end position="1868"/>
    </location>
</feature>
<feature type="compositionally biased region" description="Pro residues" evidence="1">
    <location>
        <begin position="687"/>
        <end position="699"/>
    </location>
</feature>
<feature type="compositionally biased region" description="Low complexity" evidence="1">
    <location>
        <begin position="269"/>
        <end position="287"/>
    </location>
</feature>
<feature type="compositionally biased region" description="Low complexity" evidence="1">
    <location>
        <begin position="435"/>
        <end position="464"/>
    </location>
</feature>
<feature type="compositionally biased region" description="Polar residues" evidence="1">
    <location>
        <begin position="18"/>
        <end position="64"/>
    </location>
</feature>
<proteinExistence type="predicted"/>
<feature type="compositionally biased region" description="Basic and acidic residues" evidence="1">
    <location>
        <begin position="856"/>
        <end position="869"/>
    </location>
</feature>
<feature type="region of interest" description="Disordered" evidence="1">
    <location>
        <begin position="2121"/>
        <end position="2147"/>
    </location>
</feature>
<feature type="compositionally biased region" description="Pro residues" evidence="1">
    <location>
        <begin position="1214"/>
        <end position="1224"/>
    </location>
</feature>
<feature type="region of interest" description="Disordered" evidence="1">
    <location>
        <begin position="1"/>
        <end position="703"/>
    </location>
</feature>
<sequence>MIGRTTKPDDSANKKLFINNNNALPPRDSTSSTKQRGLTRISKSTTTSSQMARTKQENTDNAQQPAPIRRSSRLGGVDATQLEKEKNGQTRKRKRAPVKEKRLEEPGDPTEEGSSSTRKRRRKSVDATENSSAVQPSRRTRNDATTAAPSTSTPLTETSPAQQPRQRPSRRRLEAPTQDSNDSLPVPLPSESIPETADHPVASSSRLLEAEQSLPMASSSEGQMDAVCPMVGPGRLEEESGVEKNAEDEAVLTAKVTPPSHPAPADNEAASPTPTTAPDTTPALIPAHPQPQPPTRPTRSSGRTKTTAPPQPSTTSSSPNSTRHHLTRSTHVTSTVVAASTGGAPAPSLEGGRALRARAKPSVAPVPAKRKKTAKEVNKAKANAKPTETDEEGEEGEEKKSKGKEKVVEVETEVPSEAVKKPKPTLTISTTVSQPPSAAAAAAADLSPLSPVSPLSPLSPVDASNDGPVPAPAQAPVTVTVTPETETPIPIKQPIILPQTQTHADAGAEAGPGPNTLAMRSSSNNTTNTSSSSSSSLTLPLDGPANNKFPLPKRETRSATSTAKASVPASAVPKTSSSREKAKARDGAGPYPVTSTSSKTTRGRVTRSSMKAETETGEAAHHVKGKGKDKAKEGTSNGKGKRKSKAEDVHDDDDVVSRGRAGDAIAVVSATNTDLNPESSSHSIPPQTAPTPTPTPKSPSPEVVYIRRRIRSVKTKGFDGNWDGREIERQRKLKEREEKSMAPGMKSEAVETSLGEPVIESGTTATVEEGYSSSCTSGYTVPVPVLSRSRSCGYSTAGGEEVRRSSRTRTKSARLVMSEMGELQTSVVKNGNGNSRQTKPKVVKEKTKGNGKGKGKGKEAEKVSAEKETNVAGSSQTDADPRQELVQPPAAVAVVVAATAPAGSDSTAPRGRSRDRAPSGLTARSRSPSRSRSQRRSRSRSPSTSRLSSSPSTPHEPPPPPNVPVASFAFQIGALDTSTLDRIDGLESAERVATPETVRSFTPMPTSSSIPAARNIVLVDAAPNAALPVGSVLTSHGEANQTSSVSSSGDERIEDDMPRPGTDAVLGASSPTLQTTPPSSPPSPALASTSSPAQATTGAEPTQQVQDPIFASSGADGFPWTGSGFQGNVSDYPPPSPSTIAPNSPYIGPFPPNTTNDQDDHSDLNMQFLPPAVDPSNYSILVNRLVVSIHDPQVNPRGVNPQGARSYHFSRPLSKPPCTSPPFTDPREIARPDLSSYPPYKWLASFDPEFRDKGRGEHQYPQYPHCDFSSSSFASPASRSGVQVGTVFRGPSRRTTSVDGGRNVRWAWEKALMQEVPKKPSLVAMADLENPSDMEELLGHLPENRDGEASASASAVAVGAVTDGDDDDDDEAMEEVVIESQASTAKKTTEERHFLRENAARRPRSSTSPYVRELFESGVAQLMFTENVRWKTIRAVCEAEANEYWAKHGVPRAWRVSPAGAWKKRELLHRGIIFPNNANQGFTHLPDAESENADEMDYQNEPTYHWELASDEDEEEVDEEMPSSDLDASSETAAEEQRVETNLLESDSEDEDEDEDGEDGDVDESPVQGEMQLDIQAPVEKWNAPAEATPQPTSISPASTLLSSSSFHPSSSSLADALTPPASHSPVPTPAQLMEPSRPTNPPSPGGMTYDFAYSKSADGAIATPVPHVSSGGNSGHPMVIGTGRDGVLQLPAPPLSRYFAVKQFDDSLNPFMFDPDRTSREFAERSQKQMQFLSDNNTPLASQQDETPVSPVPFDYFSHSASSSTTSVTSAIVEEPALANKVMSSTPSRASHRRAWMHNPTRRMFPYYSERLGHISMGTAPDPNRLRQWALCAEEAEKREKDRRVQQAEAEDKSDQRDNEGDSGDRGRHGKKKAKAKTTKGKSKGKGKAVDTEDASKQDEPAAEYDEEASLLRAVEISVAERTGQADGLPPIGSSSWYEQRYQTDQMFPQGRMSDLPQWREMFKQAKAANEAQNPYGMYYQASEFQQGSSRDGYAEQSEYYQQLNAGNLYSAQDHHQLEFSQDGSAHISDANTSQPTTTEDHEMTDEDADGDADPDVLAPSQGYWPFLGGFGGNSSGVSTATPASSNESAPSGSSTTSTSVPSIDVNIDPILHQQSSNSQLYPSMQQPPSATGAETSLQNQGQHQNRLQHVNTASGGGDVIGMLNMGVSVGHQAVVNMSGINVSNLSGMGLGVMGMNMGVGMGIEVGFGLVGGIMGGFGMSQNMDVPGLDVESWYLPNAGSSSAAILTETSDGQRSPPQPSVQPQSCSRSSSPASSPIGMGMDVDPPSPGEQRLGSRSPSERESPHPLGFAMG</sequence>
<feature type="compositionally biased region" description="Low complexity" evidence="1">
    <location>
        <begin position="2084"/>
        <end position="2104"/>
    </location>
</feature>
<feature type="compositionally biased region" description="Acidic residues" evidence="1">
    <location>
        <begin position="2044"/>
        <end position="2056"/>
    </location>
</feature>
<feature type="compositionally biased region" description="Low complexity" evidence="1">
    <location>
        <begin position="2263"/>
        <end position="2278"/>
    </location>
</feature>
<feature type="compositionally biased region" description="Low complexity" evidence="1">
    <location>
        <begin position="329"/>
        <end position="344"/>
    </location>
</feature>
<feature type="region of interest" description="Disordered" evidence="1">
    <location>
        <begin position="729"/>
        <end position="759"/>
    </location>
</feature>